<evidence type="ECO:0000256" key="9">
    <source>
        <dbReference type="ARBA" id="ARBA00037847"/>
    </source>
</evidence>
<name>A0AAD4N383_9BILA</name>
<dbReference type="Proteomes" id="UP001201812">
    <property type="component" value="Unassembled WGS sequence"/>
</dbReference>
<evidence type="ECO:0000313" key="12">
    <source>
        <dbReference type="EMBL" id="KAI1713191.1"/>
    </source>
</evidence>
<evidence type="ECO:0000256" key="3">
    <source>
        <dbReference type="ARBA" id="ARBA00022676"/>
    </source>
</evidence>
<comment type="subcellular location">
    <subcellularLocation>
        <location evidence="9">Endomembrane system</location>
        <topology evidence="9">Single-pass membrane protein</topology>
    </subcellularLocation>
    <subcellularLocation>
        <location evidence="1">Membrane</location>
        <topology evidence="1">Single-pass type II membrane protein</topology>
    </subcellularLocation>
</comment>
<reference evidence="12" key="1">
    <citation type="submission" date="2022-01" db="EMBL/GenBank/DDBJ databases">
        <title>Genome Sequence Resource for Two Populations of Ditylenchus destructor, the Migratory Endoparasitic Phytonematode.</title>
        <authorList>
            <person name="Zhang H."/>
            <person name="Lin R."/>
            <person name="Xie B."/>
        </authorList>
    </citation>
    <scope>NUCLEOTIDE SEQUENCE</scope>
    <source>
        <strain evidence="12">BazhouSP</strain>
    </source>
</reference>
<evidence type="ECO:0000313" key="13">
    <source>
        <dbReference type="Proteomes" id="UP001201812"/>
    </source>
</evidence>
<keyword evidence="8" id="KW-0472">Membrane</keyword>
<dbReference type="InterPro" id="IPR003378">
    <property type="entry name" value="Fringe-like_glycosylTrfase"/>
</dbReference>
<keyword evidence="3" id="KW-0328">Glycosyltransferase</keyword>
<evidence type="ECO:0000256" key="6">
    <source>
        <dbReference type="ARBA" id="ARBA00022968"/>
    </source>
</evidence>
<evidence type="ECO:0000256" key="10">
    <source>
        <dbReference type="SAM" id="SignalP"/>
    </source>
</evidence>
<gene>
    <name evidence="12" type="ORF">DdX_09265</name>
</gene>
<keyword evidence="10" id="KW-0732">Signal</keyword>
<evidence type="ECO:0000256" key="5">
    <source>
        <dbReference type="ARBA" id="ARBA00022692"/>
    </source>
</evidence>
<proteinExistence type="inferred from homology"/>
<keyword evidence="4" id="KW-0808">Transferase</keyword>
<dbReference type="Pfam" id="PF02434">
    <property type="entry name" value="Fringe"/>
    <property type="match status" value="1"/>
</dbReference>
<evidence type="ECO:0000256" key="7">
    <source>
        <dbReference type="ARBA" id="ARBA00022989"/>
    </source>
</evidence>
<keyword evidence="5" id="KW-0812">Transmembrane</keyword>
<protein>
    <submittedName>
        <fullName evidence="12">Fringe-like domain-containing protein</fullName>
    </submittedName>
</protein>
<evidence type="ECO:0000256" key="8">
    <source>
        <dbReference type="ARBA" id="ARBA00023136"/>
    </source>
</evidence>
<evidence type="ECO:0000256" key="4">
    <source>
        <dbReference type="ARBA" id="ARBA00022679"/>
    </source>
</evidence>
<comment type="caution">
    <text evidence="12">The sequence shown here is derived from an EMBL/GenBank/DDBJ whole genome shotgun (WGS) entry which is preliminary data.</text>
</comment>
<evidence type="ECO:0000256" key="1">
    <source>
        <dbReference type="ARBA" id="ARBA00004606"/>
    </source>
</evidence>
<dbReference type="AlphaFoldDB" id="A0AAD4N383"/>
<keyword evidence="6" id="KW-0735">Signal-anchor</keyword>
<comment type="similarity">
    <text evidence="2">Belongs to the glycosyltransferase 31 family.</text>
</comment>
<sequence>MNYFSIPYNLVTLHFYLILCDVVLSRSQAEQSSTHMLITVKTTGSNHWSRLIDLIDTWYQFDPQNTYFVSDADDEAISRKTQGHLLNSGCGVGHDVSSLCCKMGFELRIALKHRAKWWCHFDDDNYVNVFQLQSLLNGLNSRRDYYLGKISTSSPDLRQLDNRELPNQISLSSRGNNRVAVPEISSNNQDYTGFRSLHCYLFPYLCKNVS</sequence>
<dbReference type="GO" id="GO:0012505">
    <property type="term" value="C:endomembrane system"/>
    <property type="evidence" value="ECO:0007669"/>
    <property type="project" value="UniProtKB-SubCell"/>
</dbReference>
<dbReference type="GO" id="GO:0016757">
    <property type="term" value="F:glycosyltransferase activity"/>
    <property type="evidence" value="ECO:0007669"/>
    <property type="project" value="UniProtKB-KW"/>
</dbReference>
<dbReference type="EMBL" id="JAKKPZ010000016">
    <property type="protein sequence ID" value="KAI1713191.1"/>
    <property type="molecule type" value="Genomic_DNA"/>
</dbReference>
<feature type="chain" id="PRO_5042038772" evidence="10">
    <location>
        <begin position="26"/>
        <end position="210"/>
    </location>
</feature>
<dbReference type="Gene3D" id="3.90.550.50">
    <property type="match status" value="1"/>
</dbReference>
<accession>A0AAD4N383</accession>
<keyword evidence="7" id="KW-1133">Transmembrane helix</keyword>
<dbReference type="PANTHER" id="PTHR10811">
    <property type="entry name" value="FRINGE-RELATED"/>
    <property type="match status" value="1"/>
</dbReference>
<organism evidence="12 13">
    <name type="scientific">Ditylenchus destructor</name>
    <dbReference type="NCBI Taxonomy" id="166010"/>
    <lineage>
        <taxon>Eukaryota</taxon>
        <taxon>Metazoa</taxon>
        <taxon>Ecdysozoa</taxon>
        <taxon>Nematoda</taxon>
        <taxon>Chromadorea</taxon>
        <taxon>Rhabditida</taxon>
        <taxon>Tylenchina</taxon>
        <taxon>Tylenchomorpha</taxon>
        <taxon>Sphaerularioidea</taxon>
        <taxon>Anguinidae</taxon>
        <taxon>Anguininae</taxon>
        <taxon>Ditylenchus</taxon>
    </lineage>
</organism>
<evidence type="ECO:0000259" key="11">
    <source>
        <dbReference type="Pfam" id="PF02434"/>
    </source>
</evidence>
<feature type="signal peptide" evidence="10">
    <location>
        <begin position="1"/>
        <end position="25"/>
    </location>
</feature>
<feature type="domain" description="Fringe-like glycosyltransferase" evidence="11">
    <location>
        <begin position="33"/>
        <end position="155"/>
    </location>
</feature>
<dbReference type="GO" id="GO:0016020">
    <property type="term" value="C:membrane"/>
    <property type="evidence" value="ECO:0007669"/>
    <property type="project" value="UniProtKB-SubCell"/>
</dbReference>
<evidence type="ECO:0000256" key="2">
    <source>
        <dbReference type="ARBA" id="ARBA00008661"/>
    </source>
</evidence>
<keyword evidence="13" id="KW-1185">Reference proteome</keyword>